<dbReference type="Proteomes" id="UP000747542">
    <property type="component" value="Unassembled WGS sequence"/>
</dbReference>
<organism evidence="1 2">
    <name type="scientific">Homarus americanus</name>
    <name type="common">American lobster</name>
    <dbReference type="NCBI Taxonomy" id="6706"/>
    <lineage>
        <taxon>Eukaryota</taxon>
        <taxon>Metazoa</taxon>
        <taxon>Ecdysozoa</taxon>
        <taxon>Arthropoda</taxon>
        <taxon>Crustacea</taxon>
        <taxon>Multicrustacea</taxon>
        <taxon>Malacostraca</taxon>
        <taxon>Eumalacostraca</taxon>
        <taxon>Eucarida</taxon>
        <taxon>Decapoda</taxon>
        <taxon>Pleocyemata</taxon>
        <taxon>Astacidea</taxon>
        <taxon>Nephropoidea</taxon>
        <taxon>Nephropidae</taxon>
        <taxon>Homarus</taxon>
    </lineage>
</organism>
<dbReference type="AlphaFoldDB" id="A0A8J5TMZ8"/>
<comment type="caution">
    <text evidence="1">The sequence shown here is derived from an EMBL/GenBank/DDBJ whole genome shotgun (WGS) entry which is preliminary data.</text>
</comment>
<protein>
    <submittedName>
        <fullName evidence="1">Uncharacterized protein</fullName>
    </submittedName>
</protein>
<gene>
    <name evidence="1" type="ORF">Hamer_G008445</name>
</gene>
<evidence type="ECO:0000313" key="1">
    <source>
        <dbReference type="EMBL" id="KAG7177765.1"/>
    </source>
</evidence>
<reference evidence="1" key="1">
    <citation type="journal article" date="2021" name="Sci. Adv.">
        <title>The American lobster genome reveals insights on longevity, neural, and immune adaptations.</title>
        <authorList>
            <person name="Polinski J.M."/>
            <person name="Zimin A.V."/>
            <person name="Clark K.F."/>
            <person name="Kohn A.B."/>
            <person name="Sadowski N."/>
            <person name="Timp W."/>
            <person name="Ptitsyn A."/>
            <person name="Khanna P."/>
            <person name="Romanova D.Y."/>
            <person name="Williams P."/>
            <person name="Greenwood S.J."/>
            <person name="Moroz L.L."/>
            <person name="Walt D.R."/>
            <person name="Bodnar A.G."/>
        </authorList>
    </citation>
    <scope>NUCLEOTIDE SEQUENCE</scope>
    <source>
        <strain evidence="1">GMGI-L3</strain>
    </source>
</reference>
<proteinExistence type="predicted"/>
<keyword evidence="2" id="KW-1185">Reference proteome</keyword>
<sequence>MKELRSLKRDVFVISVGEASAGKSLLSDTRLEFMAFHMGRISAHGLGQHKCSKCKLLFSAENALERHKENCVTDWKEQTSTGQSNTTSNDECGRMPYPAGNYLCYPMDRHPWLRFSPTKTVVSTFPDSGDLYDLDLYMYGRRLPVVQQTCFLGMFLDHRLTKIPQLRELKTACLRWMSLIRRLSHVSWSADQTLLL</sequence>
<dbReference type="EMBL" id="JAHLQT010001931">
    <property type="protein sequence ID" value="KAG7177765.1"/>
    <property type="molecule type" value="Genomic_DNA"/>
</dbReference>
<name>A0A8J5TMZ8_HOMAM</name>
<accession>A0A8J5TMZ8</accession>
<evidence type="ECO:0000313" key="2">
    <source>
        <dbReference type="Proteomes" id="UP000747542"/>
    </source>
</evidence>